<evidence type="ECO:0000313" key="3">
    <source>
        <dbReference type="Proteomes" id="UP000539111"/>
    </source>
</evidence>
<gene>
    <name evidence="2" type="ORF">BJY26_001895</name>
</gene>
<evidence type="ECO:0000256" key="1">
    <source>
        <dbReference type="SAM" id="Phobius"/>
    </source>
</evidence>
<reference evidence="2 3" key="1">
    <citation type="submission" date="2020-07" db="EMBL/GenBank/DDBJ databases">
        <title>Sequencing the genomes of 1000 actinobacteria strains.</title>
        <authorList>
            <person name="Klenk H.-P."/>
        </authorList>
    </citation>
    <scope>NUCLEOTIDE SEQUENCE [LARGE SCALE GENOMIC DNA]</scope>
    <source>
        <strain evidence="2 3">DSM 26341</strain>
    </source>
</reference>
<dbReference type="InterPro" id="IPR022062">
    <property type="entry name" value="DUF3618"/>
</dbReference>
<evidence type="ECO:0000313" key="2">
    <source>
        <dbReference type="EMBL" id="NYI67589.1"/>
    </source>
</evidence>
<organism evidence="2 3">
    <name type="scientific">Spelaeicoccus albus</name>
    <dbReference type="NCBI Taxonomy" id="1280376"/>
    <lineage>
        <taxon>Bacteria</taxon>
        <taxon>Bacillati</taxon>
        <taxon>Actinomycetota</taxon>
        <taxon>Actinomycetes</taxon>
        <taxon>Micrococcales</taxon>
        <taxon>Brevibacteriaceae</taxon>
        <taxon>Spelaeicoccus</taxon>
    </lineage>
</organism>
<evidence type="ECO:0008006" key="4">
    <source>
        <dbReference type="Google" id="ProtNLM"/>
    </source>
</evidence>
<proteinExistence type="predicted"/>
<accession>A0A7Z0D2C1</accession>
<feature type="transmembrane region" description="Helical" evidence="1">
    <location>
        <begin position="74"/>
        <end position="92"/>
    </location>
</feature>
<keyword evidence="1" id="KW-0812">Transmembrane</keyword>
<keyword evidence="3" id="KW-1185">Reference proteome</keyword>
<keyword evidence="1" id="KW-0472">Membrane</keyword>
<dbReference type="RefSeq" id="WP_179427653.1">
    <property type="nucleotide sequence ID" value="NZ_JACBZP010000001.1"/>
</dbReference>
<name>A0A7Z0D2C1_9MICO</name>
<dbReference type="EMBL" id="JACBZP010000001">
    <property type="protein sequence ID" value="NYI67589.1"/>
    <property type="molecule type" value="Genomic_DNA"/>
</dbReference>
<dbReference type="AlphaFoldDB" id="A0A7Z0D2C1"/>
<comment type="caution">
    <text evidence="2">The sequence shown here is derived from an EMBL/GenBank/DDBJ whole genome shotgun (WGS) entry which is preliminary data.</text>
</comment>
<dbReference type="Proteomes" id="UP000539111">
    <property type="component" value="Unassembled WGS sequence"/>
</dbReference>
<keyword evidence="1" id="KW-1133">Transmembrane helix</keyword>
<dbReference type="Pfam" id="PF12277">
    <property type="entry name" value="DUF3618"/>
    <property type="match status" value="1"/>
</dbReference>
<protein>
    <recommendedName>
        <fullName evidence="4">DUF3618 domain-containing protein</fullName>
    </recommendedName>
</protein>
<sequence length="112" mass="12198">MSTLEHAKNIDLDTPIPKSPQQLSARIAARQDRIAGNVDELVGRIHPKAIATRLANKSRDTFFTEDGDLRPERLAAVGVAMVAVVGVVLRVATHGSRKAHKLEVKEAKRSGR</sequence>